<evidence type="ECO:0000256" key="6">
    <source>
        <dbReference type="ARBA" id="ARBA00023224"/>
    </source>
</evidence>
<dbReference type="SMART" id="SM01049">
    <property type="entry name" value="Cache_2"/>
    <property type="match status" value="1"/>
</dbReference>
<dbReference type="PROSITE" id="PS50111">
    <property type="entry name" value="CHEMOTAXIS_TRANSDUC_2"/>
    <property type="match status" value="1"/>
</dbReference>
<dbReference type="GO" id="GO:0005886">
    <property type="term" value="C:plasma membrane"/>
    <property type="evidence" value="ECO:0007669"/>
    <property type="project" value="UniProtKB-SubCell"/>
</dbReference>
<evidence type="ECO:0000259" key="10">
    <source>
        <dbReference type="PROSITE" id="PS50111"/>
    </source>
</evidence>
<evidence type="ECO:0000256" key="8">
    <source>
        <dbReference type="PROSITE-ProRule" id="PRU00284"/>
    </source>
</evidence>
<dbReference type="KEGG" id="dar:Daro_2728"/>
<dbReference type="SMART" id="SM00283">
    <property type="entry name" value="MA"/>
    <property type="match status" value="1"/>
</dbReference>
<dbReference type="CDD" id="cd11386">
    <property type="entry name" value="MCP_signal"/>
    <property type="match status" value="1"/>
</dbReference>
<evidence type="ECO:0000256" key="1">
    <source>
        <dbReference type="ARBA" id="ARBA00004651"/>
    </source>
</evidence>
<keyword evidence="4 9" id="KW-1133">Transmembrane helix</keyword>
<evidence type="ECO:0000256" key="5">
    <source>
        <dbReference type="ARBA" id="ARBA00023136"/>
    </source>
</evidence>
<dbReference type="Pfam" id="PF17200">
    <property type="entry name" value="sCache_2"/>
    <property type="match status" value="1"/>
</dbReference>
<dbReference type="HOGENOM" id="CLU_000445_107_21_4"/>
<dbReference type="OrthoDB" id="8555762at2"/>
<dbReference type="PANTHER" id="PTHR32089">
    <property type="entry name" value="METHYL-ACCEPTING CHEMOTAXIS PROTEIN MCPB"/>
    <property type="match status" value="1"/>
</dbReference>
<dbReference type="InterPro" id="IPR033480">
    <property type="entry name" value="sCache_2"/>
</dbReference>
<keyword evidence="6 8" id="KW-0807">Transducer</keyword>
<name>Q47CH3_DECAR</name>
<gene>
    <name evidence="11" type="ordered locus">Daro_2728</name>
</gene>
<keyword evidence="3 9" id="KW-0812">Transmembrane</keyword>
<dbReference type="FunFam" id="1.10.287.950:FF:000001">
    <property type="entry name" value="Methyl-accepting chemotaxis sensory transducer"/>
    <property type="match status" value="1"/>
</dbReference>
<dbReference type="STRING" id="159087.Daro_2728"/>
<reference evidence="11" key="1">
    <citation type="submission" date="2005-08" db="EMBL/GenBank/DDBJ databases">
        <title>Complete sequence of Dechloromonas aromatica RCB.</title>
        <authorList>
            <person name="Salinero K.K."/>
            <person name="Copeland A."/>
            <person name="Lucas S."/>
            <person name="Lapidus A."/>
            <person name="Barry K."/>
            <person name="Detter J.C."/>
            <person name="Glavina T."/>
            <person name="Hammon N."/>
            <person name="Israni S."/>
            <person name="Pitluck S."/>
            <person name="Di Bartolo G."/>
            <person name="Trong S."/>
            <person name="Schmutz J."/>
            <person name="Larimer F."/>
            <person name="Land M."/>
            <person name="Ivanova N."/>
            <person name="Richardson P."/>
        </authorList>
    </citation>
    <scope>NUCLEOTIDE SEQUENCE</scope>
    <source>
        <strain evidence="11">RCB</strain>
    </source>
</reference>
<comment type="similarity">
    <text evidence="7">Belongs to the methyl-accepting chemotaxis (MCP) protein family.</text>
</comment>
<sequence length="544" mass="58345">MSNQGMSLRSKLLAMTVMTVAALALLFTVLLINGKSQMLEDRQAKVRNLVEVAHGTMVFFEKEAREGRMTTEDAKKAAAAAIRLMRYDKVEYFWINDLTDTMIMHPIKPDMDGKKLDQLKDKNGKLFFAEMSRIVKSQGSGFVDYLWPKPGSEEGVPKISFVMGFEPWGWLIGSGIYIDDIDTKFRSDAIKLLLWGLGIAGFIAISSLLLSNNIIRTLGGDPSLASSITKRIAAGDLATPVECDPNDKESLLANIRTMQETLRGMIASIVSNAEQVAGAANQLLSASEEVADRATQQSDAASSMAASVEQMAVSIDQVKENAAEAHGISQAAGTLSEEGAAVIHRAASEMHKISDAVQSSSKIVEELGRQSDHITSIVNTIKEIADQTNLLALNAAIEAARAGEQGRGFAVVADEVRKLAERTSLSTTEIAGMVSKIQNGTRSAVNSMQAGVEQVSNGVELANQAGASINQIRDGSSRVAIVVNGISDSITEQSIASTEIAQKLETIAQMSEESAIAVHHTADAARHLQSLSASLHETVARFRT</sequence>
<evidence type="ECO:0000256" key="4">
    <source>
        <dbReference type="ARBA" id="ARBA00022989"/>
    </source>
</evidence>
<evidence type="ECO:0000256" key="2">
    <source>
        <dbReference type="ARBA" id="ARBA00022475"/>
    </source>
</evidence>
<dbReference type="EMBL" id="CP000089">
    <property type="protein sequence ID" value="AAZ47458.1"/>
    <property type="molecule type" value="Genomic_DNA"/>
</dbReference>
<dbReference type="Gene3D" id="3.30.450.20">
    <property type="entry name" value="PAS domain"/>
    <property type="match status" value="1"/>
</dbReference>
<keyword evidence="2" id="KW-1003">Cell membrane</keyword>
<dbReference type="Pfam" id="PF00015">
    <property type="entry name" value="MCPsignal"/>
    <property type="match status" value="1"/>
</dbReference>
<dbReference type="InterPro" id="IPR004090">
    <property type="entry name" value="Chemotax_Me-accpt_rcpt"/>
</dbReference>
<dbReference type="PANTHER" id="PTHR32089:SF119">
    <property type="entry name" value="METHYL-ACCEPTING CHEMOTAXIS PROTEIN CTPL"/>
    <property type="match status" value="1"/>
</dbReference>
<dbReference type="PRINTS" id="PR00260">
    <property type="entry name" value="CHEMTRNSDUCR"/>
</dbReference>
<evidence type="ECO:0000256" key="7">
    <source>
        <dbReference type="ARBA" id="ARBA00029447"/>
    </source>
</evidence>
<accession>Q47CH3</accession>
<dbReference type="AlphaFoldDB" id="Q47CH3"/>
<dbReference type="GO" id="GO:0004888">
    <property type="term" value="F:transmembrane signaling receptor activity"/>
    <property type="evidence" value="ECO:0007669"/>
    <property type="project" value="InterPro"/>
</dbReference>
<evidence type="ECO:0000256" key="3">
    <source>
        <dbReference type="ARBA" id="ARBA00022692"/>
    </source>
</evidence>
<proteinExistence type="inferred from homology"/>
<feature type="transmembrane region" description="Helical" evidence="9">
    <location>
        <begin position="192"/>
        <end position="210"/>
    </location>
</feature>
<dbReference type="eggNOG" id="COG0840">
    <property type="taxonomic scope" value="Bacteria"/>
</dbReference>
<dbReference type="Gene3D" id="1.10.287.950">
    <property type="entry name" value="Methyl-accepting chemotaxis protein"/>
    <property type="match status" value="1"/>
</dbReference>
<organism evidence="11">
    <name type="scientific">Dechloromonas aromatica (strain RCB)</name>
    <dbReference type="NCBI Taxonomy" id="159087"/>
    <lineage>
        <taxon>Bacteria</taxon>
        <taxon>Pseudomonadati</taxon>
        <taxon>Pseudomonadota</taxon>
        <taxon>Betaproteobacteria</taxon>
        <taxon>Rhodocyclales</taxon>
        <taxon>Azonexaceae</taxon>
        <taxon>Dechloromonas</taxon>
    </lineage>
</organism>
<feature type="domain" description="Methyl-accepting transducer" evidence="10">
    <location>
        <begin position="272"/>
        <end position="508"/>
    </location>
</feature>
<dbReference type="GO" id="GO:0006935">
    <property type="term" value="P:chemotaxis"/>
    <property type="evidence" value="ECO:0007669"/>
    <property type="project" value="InterPro"/>
</dbReference>
<protein>
    <submittedName>
        <fullName evidence="11">Chemotaxis sensory transducer</fullName>
    </submittedName>
</protein>
<dbReference type="InterPro" id="IPR004089">
    <property type="entry name" value="MCPsignal_dom"/>
</dbReference>
<dbReference type="SUPFAM" id="SSF58104">
    <property type="entry name" value="Methyl-accepting chemotaxis protein (MCP) signaling domain"/>
    <property type="match status" value="1"/>
</dbReference>
<comment type="subcellular location">
    <subcellularLocation>
        <location evidence="1">Cell membrane</location>
        <topology evidence="1">Multi-pass membrane protein</topology>
    </subcellularLocation>
</comment>
<feature type="transmembrane region" description="Helical" evidence="9">
    <location>
        <begin position="12"/>
        <end position="32"/>
    </location>
</feature>
<evidence type="ECO:0000313" key="11">
    <source>
        <dbReference type="EMBL" id="AAZ47458.1"/>
    </source>
</evidence>
<keyword evidence="5 9" id="KW-0472">Membrane</keyword>
<evidence type="ECO:0000256" key="9">
    <source>
        <dbReference type="SAM" id="Phobius"/>
    </source>
</evidence>
<dbReference type="GO" id="GO:0007165">
    <property type="term" value="P:signal transduction"/>
    <property type="evidence" value="ECO:0007669"/>
    <property type="project" value="UniProtKB-KW"/>
</dbReference>